<keyword evidence="1" id="KW-0472">Membrane</keyword>
<feature type="transmembrane region" description="Helical" evidence="1">
    <location>
        <begin position="175"/>
        <end position="197"/>
    </location>
</feature>
<keyword evidence="1" id="KW-1133">Transmembrane helix</keyword>
<name>A0ABP7A4U2_9ACTN</name>
<feature type="transmembrane region" description="Helical" evidence="1">
    <location>
        <begin position="102"/>
        <end position="124"/>
    </location>
</feature>
<evidence type="ECO:0000256" key="1">
    <source>
        <dbReference type="SAM" id="Phobius"/>
    </source>
</evidence>
<dbReference type="EMBL" id="BAABAB010000021">
    <property type="protein sequence ID" value="GAA3624938.1"/>
    <property type="molecule type" value="Genomic_DNA"/>
</dbReference>
<keyword evidence="3" id="KW-1185">Reference proteome</keyword>
<evidence type="ECO:0008006" key="4">
    <source>
        <dbReference type="Google" id="ProtNLM"/>
    </source>
</evidence>
<organism evidence="2 3">
    <name type="scientific">Microlunatus ginsengisoli</name>
    <dbReference type="NCBI Taxonomy" id="363863"/>
    <lineage>
        <taxon>Bacteria</taxon>
        <taxon>Bacillati</taxon>
        <taxon>Actinomycetota</taxon>
        <taxon>Actinomycetes</taxon>
        <taxon>Propionibacteriales</taxon>
        <taxon>Propionibacteriaceae</taxon>
        <taxon>Microlunatus</taxon>
    </lineage>
</organism>
<comment type="caution">
    <text evidence="2">The sequence shown here is derived from an EMBL/GenBank/DDBJ whole genome shotgun (WGS) entry which is preliminary data.</text>
</comment>
<feature type="transmembrane region" description="Helical" evidence="1">
    <location>
        <begin position="217"/>
        <end position="238"/>
    </location>
</feature>
<evidence type="ECO:0000313" key="3">
    <source>
        <dbReference type="Proteomes" id="UP001501490"/>
    </source>
</evidence>
<dbReference type="Proteomes" id="UP001501490">
    <property type="component" value="Unassembled WGS sequence"/>
</dbReference>
<keyword evidence="1" id="KW-0812">Transmembrane</keyword>
<protein>
    <recommendedName>
        <fullName evidence="4">ABC-2 type transport system permease protein</fullName>
    </recommendedName>
</protein>
<sequence length="262" mass="28131">MADGSLAAAVAAAYRRAFRPPFEIPLALAANAALMTAAWFLLPPRAHDWLFTLHGPLAFPVVMASWMLGDTPSTNVAGLDRQNALAALDDPRSFRLWLAARSIVLSSLVGVPCAIIALVMGYQGQPAAKVAAACAVIAILPAGILPVASWIGLLLPYHPRPLGWRWQHRTEWRRIVRWVVLLLAPFVVVPVVAALIVGPSLLLARGLGAPAVPLTSARFVLVATCICVTAIVIGWIGLQVASALRSRRHDHLSRYLLDPEAH</sequence>
<evidence type="ECO:0000313" key="2">
    <source>
        <dbReference type="EMBL" id="GAA3624938.1"/>
    </source>
</evidence>
<feature type="transmembrane region" description="Helical" evidence="1">
    <location>
        <begin position="24"/>
        <end position="43"/>
    </location>
</feature>
<accession>A0ABP7A4U2</accession>
<feature type="transmembrane region" description="Helical" evidence="1">
    <location>
        <begin position="130"/>
        <end position="155"/>
    </location>
</feature>
<gene>
    <name evidence="2" type="ORF">GCM10022236_29060</name>
</gene>
<feature type="transmembrane region" description="Helical" evidence="1">
    <location>
        <begin position="49"/>
        <end position="69"/>
    </location>
</feature>
<reference evidence="3" key="1">
    <citation type="journal article" date="2019" name="Int. J. Syst. Evol. Microbiol.">
        <title>The Global Catalogue of Microorganisms (GCM) 10K type strain sequencing project: providing services to taxonomists for standard genome sequencing and annotation.</title>
        <authorList>
            <consortium name="The Broad Institute Genomics Platform"/>
            <consortium name="The Broad Institute Genome Sequencing Center for Infectious Disease"/>
            <person name="Wu L."/>
            <person name="Ma J."/>
        </authorList>
    </citation>
    <scope>NUCLEOTIDE SEQUENCE [LARGE SCALE GENOMIC DNA]</scope>
    <source>
        <strain evidence="3">JCM 16929</strain>
    </source>
</reference>
<proteinExistence type="predicted"/>